<name>A0A4Y1QQC0_PRUDU</name>
<organism evidence="1">
    <name type="scientific">Prunus dulcis</name>
    <name type="common">Almond</name>
    <name type="synonym">Amygdalus dulcis</name>
    <dbReference type="NCBI Taxonomy" id="3755"/>
    <lineage>
        <taxon>Eukaryota</taxon>
        <taxon>Viridiplantae</taxon>
        <taxon>Streptophyta</taxon>
        <taxon>Embryophyta</taxon>
        <taxon>Tracheophyta</taxon>
        <taxon>Spermatophyta</taxon>
        <taxon>Magnoliopsida</taxon>
        <taxon>eudicotyledons</taxon>
        <taxon>Gunneridae</taxon>
        <taxon>Pentapetalae</taxon>
        <taxon>rosids</taxon>
        <taxon>fabids</taxon>
        <taxon>Rosales</taxon>
        <taxon>Rosaceae</taxon>
        <taxon>Amygdaloideae</taxon>
        <taxon>Amygdaleae</taxon>
        <taxon>Prunus</taxon>
    </lineage>
</organism>
<gene>
    <name evidence="1" type="ORF">Prudu_002215</name>
</gene>
<protein>
    <submittedName>
        <fullName evidence="1">Ankyrin repeat family protein</fullName>
    </submittedName>
</protein>
<dbReference type="EMBL" id="AP019297">
    <property type="protein sequence ID" value="BBG94029.1"/>
    <property type="molecule type" value="Genomic_DNA"/>
</dbReference>
<proteinExistence type="predicted"/>
<sequence length="51" mass="5736">MFREFGPKLTVGLAKIGLLLKIQTLAPGFAIPEYPGLRFAIRRILHDPDIM</sequence>
<reference evidence="1" key="1">
    <citation type="journal article" date="2019" name="Science">
        <title>Mutation of a bHLH transcription factor allowed almond domestication.</title>
        <authorList>
            <person name="Sanchez-Perez R."/>
            <person name="Pavan S."/>
            <person name="Mazzeo R."/>
            <person name="Moldovan C."/>
            <person name="Aiese Cigliano R."/>
            <person name="Del Cueto J."/>
            <person name="Ricciardi F."/>
            <person name="Lotti C."/>
            <person name="Ricciardi L."/>
            <person name="Dicenta F."/>
            <person name="Lopez-Marques R.L."/>
            <person name="Lindberg Moller B."/>
        </authorList>
    </citation>
    <scope>NUCLEOTIDE SEQUENCE</scope>
</reference>
<evidence type="ECO:0000313" key="1">
    <source>
        <dbReference type="EMBL" id="BBG94029.1"/>
    </source>
</evidence>
<dbReference type="AlphaFoldDB" id="A0A4Y1QQC0"/>
<accession>A0A4Y1QQC0</accession>